<dbReference type="InterPro" id="IPR024134">
    <property type="entry name" value="SOD_Cu/Zn_/chaperone"/>
</dbReference>
<evidence type="ECO:0000256" key="2">
    <source>
        <dbReference type="ARBA" id="ARBA00024900"/>
    </source>
</evidence>
<dbReference type="AlphaFoldDB" id="A0A9W6IAB2"/>
<dbReference type="PROSITE" id="PS00332">
    <property type="entry name" value="SOD_CU_ZN_2"/>
    <property type="match status" value="1"/>
</dbReference>
<gene>
    <name evidence="6" type="ORF">GCM10017600_73050</name>
</gene>
<proteinExistence type="inferred from homology"/>
<protein>
    <recommendedName>
        <fullName evidence="3">Superoxide dismutase [Cu-Zn]</fullName>
        <ecNumber evidence="3">1.15.1.1</ecNumber>
    </recommendedName>
</protein>
<organism evidence="6 7">
    <name type="scientific">Streptosporangium carneum</name>
    <dbReference type="NCBI Taxonomy" id="47481"/>
    <lineage>
        <taxon>Bacteria</taxon>
        <taxon>Bacillati</taxon>
        <taxon>Actinomycetota</taxon>
        <taxon>Actinomycetes</taxon>
        <taxon>Streptosporangiales</taxon>
        <taxon>Streptosporangiaceae</taxon>
        <taxon>Streptosporangium</taxon>
    </lineage>
</organism>
<dbReference type="EMBL" id="BSEV01000026">
    <property type="protein sequence ID" value="GLK13894.1"/>
    <property type="molecule type" value="Genomic_DNA"/>
</dbReference>
<dbReference type="Proteomes" id="UP001143474">
    <property type="component" value="Unassembled WGS sequence"/>
</dbReference>
<dbReference type="Pfam" id="PF00080">
    <property type="entry name" value="Sod_Cu"/>
    <property type="match status" value="1"/>
</dbReference>
<name>A0A9W6IAB2_9ACTN</name>
<comment type="catalytic activity">
    <reaction evidence="3">
        <text>2 superoxide + 2 H(+) = H2O2 + O2</text>
        <dbReference type="Rhea" id="RHEA:20696"/>
        <dbReference type="ChEBI" id="CHEBI:15378"/>
        <dbReference type="ChEBI" id="CHEBI:15379"/>
        <dbReference type="ChEBI" id="CHEBI:16240"/>
        <dbReference type="ChEBI" id="CHEBI:18421"/>
        <dbReference type="EC" id="1.15.1.1"/>
    </reaction>
</comment>
<dbReference type="RefSeq" id="WP_271222156.1">
    <property type="nucleotide sequence ID" value="NZ_BAAAVD010000005.1"/>
</dbReference>
<dbReference type="GO" id="GO:0005507">
    <property type="term" value="F:copper ion binding"/>
    <property type="evidence" value="ECO:0007669"/>
    <property type="project" value="InterPro"/>
</dbReference>
<comment type="similarity">
    <text evidence="1 3">Belongs to the Cu-Zn superoxide dismutase family.</text>
</comment>
<dbReference type="SUPFAM" id="SSF49329">
    <property type="entry name" value="Cu,Zn superoxide dismutase-like"/>
    <property type="match status" value="1"/>
</dbReference>
<reference evidence="6" key="1">
    <citation type="journal article" date="2014" name="Int. J. Syst. Evol. Microbiol.">
        <title>Complete genome sequence of Corynebacterium casei LMG S-19264T (=DSM 44701T), isolated from a smear-ripened cheese.</title>
        <authorList>
            <consortium name="US DOE Joint Genome Institute (JGI-PGF)"/>
            <person name="Walter F."/>
            <person name="Albersmeier A."/>
            <person name="Kalinowski J."/>
            <person name="Ruckert C."/>
        </authorList>
    </citation>
    <scope>NUCLEOTIDE SEQUENCE</scope>
    <source>
        <strain evidence="6">VKM Ac-2007</strain>
    </source>
</reference>
<dbReference type="EC" id="1.15.1.1" evidence="3"/>
<evidence type="ECO:0000259" key="5">
    <source>
        <dbReference type="Pfam" id="PF00080"/>
    </source>
</evidence>
<keyword evidence="4" id="KW-0732">Signal</keyword>
<keyword evidence="3" id="KW-0862">Zinc</keyword>
<keyword evidence="3" id="KW-0479">Metal-binding</keyword>
<evidence type="ECO:0000256" key="1">
    <source>
        <dbReference type="ARBA" id="ARBA00010457"/>
    </source>
</evidence>
<reference evidence="6" key="2">
    <citation type="submission" date="2023-01" db="EMBL/GenBank/DDBJ databases">
        <authorList>
            <person name="Sun Q."/>
            <person name="Evtushenko L."/>
        </authorList>
    </citation>
    <scope>NUCLEOTIDE SEQUENCE</scope>
    <source>
        <strain evidence="6">VKM Ac-2007</strain>
    </source>
</reference>
<dbReference type="InterPro" id="IPR036423">
    <property type="entry name" value="SOD-like_Cu/Zn_dom_sf"/>
</dbReference>
<comment type="cofactor">
    <cofactor evidence="3">
        <name>Zn(2+)</name>
        <dbReference type="ChEBI" id="CHEBI:29105"/>
    </cofactor>
    <text evidence="3">Binds 1 zinc ion per subunit.</text>
</comment>
<evidence type="ECO:0000256" key="4">
    <source>
        <dbReference type="SAM" id="SignalP"/>
    </source>
</evidence>
<dbReference type="GO" id="GO:0004784">
    <property type="term" value="F:superoxide dismutase activity"/>
    <property type="evidence" value="ECO:0007669"/>
    <property type="project" value="UniProtKB-EC"/>
</dbReference>
<dbReference type="InterPro" id="IPR001424">
    <property type="entry name" value="SOD_Cu_Zn_dom"/>
</dbReference>
<comment type="function">
    <text evidence="2">Destroys radicals which are normally produced within the cells and which are toxic to biological systems. May play a role in favoring mycobacterial survival in phagocytes.</text>
</comment>
<feature type="chain" id="PRO_5040836378" description="Superoxide dismutase [Cu-Zn]" evidence="4">
    <location>
        <begin position="23"/>
        <end position="200"/>
    </location>
</feature>
<dbReference type="Gene3D" id="2.60.40.200">
    <property type="entry name" value="Superoxide dismutase, copper/zinc binding domain"/>
    <property type="match status" value="1"/>
</dbReference>
<dbReference type="InterPro" id="IPR018152">
    <property type="entry name" value="SOD_Cu/Zn_BS"/>
</dbReference>
<evidence type="ECO:0000256" key="3">
    <source>
        <dbReference type="RuleBase" id="RU000393"/>
    </source>
</evidence>
<keyword evidence="3" id="KW-0560">Oxidoreductase</keyword>
<sequence>MFRKTHLALTLALGVGVVSVGAAAVAESASDSSGHRAYAVIKNVDGAAVGSLRIERERFGKSRLTVAVRNLTAGYHGFHVHTTGVCDPKSTDPATGSPFFSAGGHFSLGSGSHADHSGDLPALLVGADGTASASVVTDRFRVDQLLDKDGSAVVVHALPDNHANIPARYSDANGKTGPDEATLKTGDSGGRIGCGVIAER</sequence>
<feature type="domain" description="Superoxide dismutase copper/zinc binding" evidence="5">
    <location>
        <begin position="50"/>
        <end position="197"/>
    </location>
</feature>
<comment type="cofactor">
    <cofactor evidence="3">
        <name>Cu cation</name>
        <dbReference type="ChEBI" id="CHEBI:23378"/>
    </cofactor>
    <text evidence="3">Binds 1 copper ion per subunit.</text>
</comment>
<feature type="signal peptide" evidence="4">
    <location>
        <begin position="1"/>
        <end position="22"/>
    </location>
</feature>
<evidence type="ECO:0000313" key="6">
    <source>
        <dbReference type="EMBL" id="GLK13894.1"/>
    </source>
</evidence>
<keyword evidence="3" id="KW-0186">Copper</keyword>
<evidence type="ECO:0000313" key="7">
    <source>
        <dbReference type="Proteomes" id="UP001143474"/>
    </source>
</evidence>
<comment type="caution">
    <text evidence="6">The sequence shown here is derived from an EMBL/GenBank/DDBJ whole genome shotgun (WGS) entry which is preliminary data.</text>
</comment>
<accession>A0A9W6IAB2</accession>
<dbReference type="PANTHER" id="PTHR10003">
    <property type="entry name" value="SUPEROXIDE DISMUTASE CU-ZN -RELATED"/>
    <property type="match status" value="1"/>
</dbReference>
<keyword evidence="7" id="KW-1185">Reference proteome</keyword>